<evidence type="ECO:0000313" key="3">
    <source>
        <dbReference type="Proteomes" id="UP001190700"/>
    </source>
</evidence>
<reference evidence="2 3" key="1">
    <citation type="journal article" date="2015" name="Genome Biol. Evol.">
        <title>Comparative Genomics of a Bacterivorous Green Alga Reveals Evolutionary Causalities and Consequences of Phago-Mixotrophic Mode of Nutrition.</title>
        <authorList>
            <person name="Burns J.A."/>
            <person name="Paasch A."/>
            <person name="Narechania A."/>
            <person name="Kim E."/>
        </authorList>
    </citation>
    <scope>NUCLEOTIDE SEQUENCE [LARGE SCALE GENOMIC DNA]</scope>
    <source>
        <strain evidence="2 3">PLY_AMNH</strain>
    </source>
</reference>
<proteinExistence type="predicted"/>
<gene>
    <name evidence="2" type="ORF">CYMTET_6753</name>
</gene>
<dbReference type="Proteomes" id="UP001190700">
    <property type="component" value="Unassembled WGS sequence"/>
</dbReference>
<protein>
    <submittedName>
        <fullName evidence="2">Uncharacterized protein</fullName>
    </submittedName>
</protein>
<dbReference type="AlphaFoldDB" id="A0AAE0LHR8"/>
<accession>A0AAE0LHR8</accession>
<feature type="non-terminal residue" evidence="2">
    <location>
        <position position="1"/>
    </location>
</feature>
<dbReference type="EMBL" id="LGRX02001726">
    <property type="protein sequence ID" value="KAK3285647.1"/>
    <property type="molecule type" value="Genomic_DNA"/>
</dbReference>
<keyword evidence="3" id="KW-1185">Reference proteome</keyword>
<evidence type="ECO:0000256" key="1">
    <source>
        <dbReference type="SAM" id="MobiDB-lite"/>
    </source>
</evidence>
<comment type="caution">
    <text evidence="2">The sequence shown here is derived from an EMBL/GenBank/DDBJ whole genome shotgun (WGS) entry which is preliminary data.</text>
</comment>
<sequence length="66" mass="7388">NKEEVEEVWETSVETEEEDLDFLVEDTAEVVDEEAESTAAKAGEGTTKAKKEPEAEEVRKVHARLP</sequence>
<evidence type="ECO:0000313" key="2">
    <source>
        <dbReference type="EMBL" id="KAK3285647.1"/>
    </source>
</evidence>
<name>A0AAE0LHR8_9CHLO</name>
<feature type="region of interest" description="Disordered" evidence="1">
    <location>
        <begin position="34"/>
        <end position="66"/>
    </location>
</feature>
<feature type="compositionally biased region" description="Basic and acidic residues" evidence="1">
    <location>
        <begin position="47"/>
        <end position="60"/>
    </location>
</feature>
<organism evidence="2 3">
    <name type="scientific">Cymbomonas tetramitiformis</name>
    <dbReference type="NCBI Taxonomy" id="36881"/>
    <lineage>
        <taxon>Eukaryota</taxon>
        <taxon>Viridiplantae</taxon>
        <taxon>Chlorophyta</taxon>
        <taxon>Pyramimonadophyceae</taxon>
        <taxon>Pyramimonadales</taxon>
        <taxon>Pyramimonadaceae</taxon>
        <taxon>Cymbomonas</taxon>
    </lineage>
</organism>
<feature type="compositionally biased region" description="Low complexity" evidence="1">
    <location>
        <begin position="37"/>
        <end position="46"/>
    </location>
</feature>